<evidence type="ECO:0000313" key="2">
    <source>
        <dbReference type="EMBL" id="QAB14230.1"/>
    </source>
</evidence>
<proteinExistence type="predicted"/>
<reference evidence="2 3" key="1">
    <citation type="journal article" date="2018" name="Environ. Microbiol.">
        <title>Genomes of ubiquitous marine and hypersaline Hydrogenovibrio, Thiomicrorhabdus and Thiomicrospira spp. encode a diversity of mechanisms to sustain chemolithoautotrophy in heterogeneous environments.</title>
        <authorList>
            <person name="Scott K.M."/>
            <person name="Williams J."/>
            <person name="Porter C.M.B."/>
            <person name="Russel S."/>
            <person name="Harmer T.L."/>
            <person name="Paul J.H."/>
            <person name="Antonen K.M."/>
            <person name="Bridges M.K."/>
            <person name="Camper G.J."/>
            <person name="Campla C.K."/>
            <person name="Casella L.G."/>
            <person name="Chase E."/>
            <person name="Conrad J.W."/>
            <person name="Cruz M.C."/>
            <person name="Dunlap D.S."/>
            <person name="Duran L."/>
            <person name="Fahsbender E.M."/>
            <person name="Goldsmith D.B."/>
            <person name="Keeley R.F."/>
            <person name="Kondoff M.R."/>
            <person name="Kussy B.I."/>
            <person name="Lane M.K."/>
            <person name="Lawler S."/>
            <person name="Leigh B.A."/>
            <person name="Lewis C."/>
            <person name="Lostal L.M."/>
            <person name="Marking D."/>
            <person name="Mancera P.A."/>
            <person name="McClenthan E.C."/>
            <person name="McIntyre E.A."/>
            <person name="Mine J.A."/>
            <person name="Modi S."/>
            <person name="Moore B.D."/>
            <person name="Morgan W.A."/>
            <person name="Nelson K.M."/>
            <person name="Nguyen K.N."/>
            <person name="Ogburn N."/>
            <person name="Parrino D.G."/>
            <person name="Pedapudi A.D."/>
            <person name="Pelham R.P."/>
            <person name="Preece A.M."/>
            <person name="Rampersad E.A."/>
            <person name="Richardson J.C."/>
            <person name="Rodgers C.M."/>
            <person name="Schaffer B.L."/>
            <person name="Sheridan N.E."/>
            <person name="Solone M.R."/>
            <person name="Staley Z.R."/>
            <person name="Tabuchi M."/>
            <person name="Waide R.J."/>
            <person name="Wanjugi P.W."/>
            <person name="Young S."/>
            <person name="Clum A."/>
            <person name="Daum C."/>
            <person name="Huntemann M."/>
            <person name="Ivanova N."/>
            <person name="Kyrpides N."/>
            <person name="Mikhailova N."/>
            <person name="Palaniappan K."/>
            <person name="Pillay M."/>
            <person name="Reddy T.B.K."/>
            <person name="Shapiro N."/>
            <person name="Stamatis D."/>
            <person name="Varghese N."/>
            <person name="Woyke T."/>
            <person name="Boden R."/>
            <person name="Freyermuth S.K."/>
            <person name="Kerfeld C.A."/>
        </authorList>
    </citation>
    <scope>NUCLEOTIDE SEQUENCE [LARGE SCALE GENOMIC DNA]</scope>
    <source>
        <strain evidence="2 3">JR-2</strain>
    </source>
</reference>
<evidence type="ECO:0008006" key="4">
    <source>
        <dbReference type="Google" id="ProtNLM"/>
    </source>
</evidence>
<name>A0A451G446_9GAMM</name>
<dbReference type="KEGG" id="htr:EPV75_00360"/>
<gene>
    <name evidence="2" type="ORF">EPV75_00360</name>
</gene>
<keyword evidence="3" id="KW-1185">Reference proteome</keyword>
<feature type="chain" id="PRO_5018970111" description="DUF1311 domain-containing protein" evidence="1">
    <location>
        <begin position="20"/>
        <end position="154"/>
    </location>
</feature>
<dbReference type="Proteomes" id="UP000285478">
    <property type="component" value="Chromosome"/>
</dbReference>
<protein>
    <recommendedName>
        <fullName evidence="4">DUF1311 domain-containing protein</fullName>
    </recommendedName>
</protein>
<accession>A0A451G446</accession>
<dbReference type="EMBL" id="CP035033">
    <property type="protein sequence ID" value="QAB14230.1"/>
    <property type="molecule type" value="Genomic_DNA"/>
</dbReference>
<keyword evidence="1" id="KW-0732">Signal</keyword>
<organism evidence="2 3">
    <name type="scientific">Hydrogenovibrio thermophilus</name>
    <dbReference type="NCBI Taxonomy" id="265883"/>
    <lineage>
        <taxon>Bacteria</taxon>
        <taxon>Pseudomonadati</taxon>
        <taxon>Pseudomonadota</taxon>
        <taxon>Gammaproteobacteria</taxon>
        <taxon>Thiotrichales</taxon>
        <taxon>Piscirickettsiaceae</taxon>
        <taxon>Hydrogenovibrio</taxon>
    </lineage>
</organism>
<evidence type="ECO:0000313" key="3">
    <source>
        <dbReference type="Proteomes" id="UP000285478"/>
    </source>
</evidence>
<evidence type="ECO:0000256" key="1">
    <source>
        <dbReference type="SAM" id="SignalP"/>
    </source>
</evidence>
<sequence length="154" mass="18429">MKKYFIAVLLYIISMPTSAGSIDLKSKESYEKDSQQICYQKWNKRGELNSRMYKHCMEGQMDGYKELKYLHQYANQSFYSETAFPYCRDKWTKRGISDTRMMAHCLNQEIEGIKDVMYYREQYGEDTVNRIVARALVQFGSWNMAAYKVKRYFE</sequence>
<dbReference type="RefSeq" id="WP_128384082.1">
    <property type="nucleotide sequence ID" value="NZ_CP035033.1"/>
</dbReference>
<feature type="signal peptide" evidence="1">
    <location>
        <begin position="1"/>
        <end position="19"/>
    </location>
</feature>
<dbReference type="AlphaFoldDB" id="A0A451G446"/>